<proteinExistence type="predicted"/>
<keyword evidence="2" id="KW-1185">Reference proteome</keyword>
<dbReference type="Gene3D" id="3.40.50.150">
    <property type="entry name" value="Vaccinia Virus protein VP39"/>
    <property type="match status" value="1"/>
</dbReference>
<dbReference type="SUPFAM" id="SSF53335">
    <property type="entry name" value="S-adenosyl-L-methionine-dependent methyltransferases"/>
    <property type="match status" value="1"/>
</dbReference>
<protein>
    <submittedName>
        <fullName evidence="1">SAM-dependent methyltransferase</fullName>
    </submittedName>
</protein>
<evidence type="ECO:0000313" key="1">
    <source>
        <dbReference type="EMBL" id="MBB4246315.1"/>
    </source>
</evidence>
<keyword evidence="1" id="KW-0808">Transferase</keyword>
<dbReference type="Proteomes" id="UP000587070">
    <property type="component" value="Unassembled WGS sequence"/>
</dbReference>
<evidence type="ECO:0000313" key="2">
    <source>
        <dbReference type="Proteomes" id="UP000587070"/>
    </source>
</evidence>
<dbReference type="RefSeq" id="WP_184414915.1">
    <property type="nucleotide sequence ID" value="NZ_JACIGE010000002.1"/>
</dbReference>
<name>A0A840G310_RHOTE</name>
<organism evidence="1 2">
    <name type="scientific">Rhodocyclus tenuis</name>
    <name type="common">Rhodospirillum tenue</name>
    <dbReference type="NCBI Taxonomy" id="1066"/>
    <lineage>
        <taxon>Bacteria</taxon>
        <taxon>Pseudomonadati</taxon>
        <taxon>Pseudomonadota</taxon>
        <taxon>Betaproteobacteria</taxon>
        <taxon>Rhodocyclales</taxon>
        <taxon>Rhodocyclaceae</taxon>
        <taxon>Rhodocyclus</taxon>
    </lineage>
</organism>
<dbReference type="Pfam" id="PF13489">
    <property type="entry name" value="Methyltransf_23"/>
    <property type="match status" value="1"/>
</dbReference>
<dbReference type="EMBL" id="JACIGE010000002">
    <property type="protein sequence ID" value="MBB4246315.1"/>
    <property type="molecule type" value="Genomic_DNA"/>
</dbReference>
<comment type="caution">
    <text evidence="1">The sequence shown here is derived from an EMBL/GenBank/DDBJ whole genome shotgun (WGS) entry which is preliminary data.</text>
</comment>
<gene>
    <name evidence="1" type="ORF">GGD90_000672</name>
</gene>
<dbReference type="GO" id="GO:0008168">
    <property type="term" value="F:methyltransferase activity"/>
    <property type="evidence" value="ECO:0007669"/>
    <property type="project" value="UniProtKB-KW"/>
</dbReference>
<reference evidence="1 2" key="1">
    <citation type="submission" date="2020-08" db="EMBL/GenBank/DDBJ databases">
        <title>Genome sequencing of Purple Non-Sulfur Bacteria from various extreme environments.</title>
        <authorList>
            <person name="Mayer M."/>
        </authorList>
    </citation>
    <scope>NUCLEOTIDE SEQUENCE [LARGE SCALE GENOMIC DNA]</scope>
    <source>
        <strain evidence="1 2">2761</strain>
    </source>
</reference>
<keyword evidence="1" id="KW-0489">Methyltransferase</keyword>
<sequence>MTKLHFNHRFLLDVAEAESHGAILDYGCGDGAMVAGAMARGVDFYGVDSFYDGGKRKGAVLVTSLLGRRIFELEGDRIPFPPSYFGAAVSNEVLEHVDSLETVLAELARVVRPGGWVLCIFPTKGTWWEGHLRMPFAHLVPDMFGLQRAYIFLCFACGFGCVEDGVSAWVCAGRKRDYLRRCTRYRSDREVDAAFLGHFDGFESRELSWLLSRLDQSPSPLGGLIKTVATYSLGQRLLIWLVRKRANRVIIARCA</sequence>
<dbReference type="AlphaFoldDB" id="A0A840G310"/>
<accession>A0A840G310</accession>
<dbReference type="InterPro" id="IPR029063">
    <property type="entry name" value="SAM-dependent_MTases_sf"/>
</dbReference>
<dbReference type="GO" id="GO:0032259">
    <property type="term" value="P:methylation"/>
    <property type="evidence" value="ECO:0007669"/>
    <property type="project" value="UniProtKB-KW"/>
</dbReference>